<name>A5AD10_VITVI</name>
<dbReference type="EMBL" id="AM423503">
    <property type="protein sequence ID" value="CAN60081.1"/>
    <property type="molecule type" value="Genomic_DNA"/>
</dbReference>
<proteinExistence type="predicted"/>
<sequence>MIATNNYVDIPFTNENDDVEFYDEDKINEMNCDDEPPTNKTSLDDGEHIMPSSMFKQLSWDAINSMTVEPLTSRIGLWNESNELFKGLRFESKEDLQYAVKRYAICQNQHLVVCKSEPQLWAMRCPHTCVYPKLSQDHSQLDSTLIARKIQNVVQKDHTTSIATFHQMVNDKFGYDVHYRRIWEDCLEDNTFRRDLWERAVYACFLDIWPIVEGFKYCRPIIQIDGTFLYGKYMGKPLISTSIDANGHIFPLVFAIVEEESHDSWS</sequence>
<dbReference type="AlphaFoldDB" id="A5AD10"/>
<evidence type="ECO:0000313" key="1">
    <source>
        <dbReference type="EMBL" id="CAN60081.1"/>
    </source>
</evidence>
<gene>
    <name evidence="1" type="ORF">VITISV_019083</name>
</gene>
<protein>
    <submittedName>
        <fullName evidence="1">Uncharacterized protein</fullName>
    </submittedName>
</protein>
<accession>A5AD10</accession>
<dbReference type="PANTHER" id="PTHR31973">
    <property type="entry name" value="POLYPROTEIN, PUTATIVE-RELATED"/>
    <property type="match status" value="1"/>
</dbReference>
<reference evidence="1" key="1">
    <citation type="journal article" date="2007" name="PLoS ONE">
        <title>The first genome sequence of an elite grapevine cultivar (Pinot noir Vitis vinifera L.): coping with a highly heterozygous genome.</title>
        <authorList>
            <person name="Velasco R."/>
            <person name="Zharkikh A."/>
            <person name="Troggio M."/>
            <person name="Cartwright D.A."/>
            <person name="Cestaro A."/>
            <person name="Pruss D."/>
            <person name="Pindo M."/>
            <person name="FitzGerald L.M."/>
            <person name="Vezzulli S."/>
            <person name="Reid J."/>
            <person name="Malacarne G."/>
            <person name="Iliev D."/>
            <person name="Coppola G."/>
            <person name="Wardell B."/>
            <person name="Micheletti D."/>
            <person name="Macalma T."/>
            <person name="Facci M."/>
            <person name="Mitchell J.T."/>
            <person name="Perazzolli M."/>
            <person name="Eldredge G."/>
            <person name="Gatto P."/>
            <person name="Oyzerski R."/>
            <person name="Moretto M."/>
            <person name="Gutin N."/>
            <person name="Stefanini M."/>
            <person name="Chen Y."/>
            <person name="Segala C."/>
            <person name="Davenport C."/>
            <person name="Dematte L."/>
            <person name="Mraz A."/>
            <person name="Battilana J."/>
            <person name="Stormo K."/>
            <person name="Costa F."/>
            <person name="Tao Q."/>
            <person name="Si-Ammour A."/>
            <person name="Harkins T."/>
            <person name="Lackey A."/>
            <person name="Perbost C."/>
            <person name="Taillon B."/>
            <person name="Stella A."/>
            <person name="Solovyev V."/>
            <person name="Fawcett J.A."/>
            <person name="Sterck L."/>
            <person name="Vandepoele K."/>
            <person name="Grando S.M."/>
            <person name="Toppo S."/>
            <person name="Moser C."/>
            <person name="Lanchbury J."/>
            <person name="Bogden R."/>
            <person name="Skolnick M."/>
            <person name="Sgaramella V."/>
            <person name="Bhatnagar S.K."/>
            <person name="Fontana P."/>
            <person name="Gutin A."/>
            <person name="Van de Peer Y."/>
            <person name="Salamini F."/>
            <person name="Viola R."/>
        </authorList>
    </citation>
    <scope>NUCLEOTIDE SEQUENCE</scope>
</reference>
<organism evidence="1">
    <name type="scientific">Vitis vinifera</name>
    <name type="common">Grape</name>
    <dbReference type="NCBI Taxonomy" id="29760"/>
    <lineage>
        <taxon>Eukaryota</taxon>
        <taxon>Viridiplantae</taxon>
        <taxon>Streptophyta</taxon>
        <taxon>Embryophyta</taxon>
        <taxon>Tracheophyta</taxon>
        <taxon>Spermatophyta</taxon>
        <taxon>Magnoliopsida</taxon>
        <taxon>eudicotyledons</taxon>
        <taxon>Gunneridae</taxon>
        <taxon>Pentapetalae</taxon>
        <taxon>rosids</taxon>
        <taxon>Vitales</taxon>
        <taxon>Vitaceae</taxon>
        <taxon>Viteae</taxon>
        <taxon>Vitis</taxon>
    </lineage>
</organism>
<dbReference type="PANTHER" id="PTHR31973:SF195">
    <property type="entry name" value="MUDR FAMILY TRANSPOSASE"/>
    <property type="match status" value="1"/>
</dbReference>